<keyword evidence="5" id="KW-0560">Oxidoreductase</keyword>
<feature type="transmembrane region" description="Helical" evidence="8">
    <location>
        <begin position="20"/>
        <end position="40"/>
    </location>
</feature>
<proteinExistence type="inferred from homology"/>
<dbReference type="PANTHER" id="PTHR19353:SF88">
    <property type="entry name" value="DELTA(5) FATTY ACID DESATURASE FAT-4"/>
    <property type="match status" value="1"/>
</dbReference>
<feature type="transmembrane region" description="Helical" evidence="8">
    <location>
        <begin position="46"/>
        <end position="64"/>
    </location>
</feature>
<gene>
    <name evidence="10" type="ORF">GC096_04220</name>
</gene>
<keyword evidence="6" id="KW-0443">Lipid metabolism</keyword>
<evidence type="ECO:0000313" key="11">
    <source>
        <dbReference type="Proteomes" id="UP000653578"/>
    </source>
</evidence>
<dbReference type="Pfam" id="PF00487">
    <property type="entry name" value="FA_desaturase"/>
    <property type="match status" value="1"/>
</dbReference>
<keyword evidence="3 8" id="KW-0812">Transmembrane</keyword>
<evidence type="ECO:0000256" key="4">
    <source>
        <dbReference type="ARBA" id="ARBA00022989"/>
    </source>
</evidence>
<feature type="domain" description="Fatty acid desaturase" evidence="9">
    <location>
        <begin position="48"/>
        <end position="286"/>
    </location>
</feature>
<evidence type="ECO:0000256" key="6">
    <source>
        <dbReference type="ARBA" id="ARBA00023098"/>
    </source>
</evidence>
<dbReference type="PANTHER" id="PTHR19353">
    <property type="entry name" value="FATTY ACID DESATURASE 2"/>
    <property type="match status" value="1"/>
</dbReference>
<keyword evidence="11" id="KW-1185">Reference proteome</keyword>
<dbReference type="Proteomes" id="UP000653578">
    <property type="component" value="Unassembled WGS sequence"/>
</dbReference>
<comment type="similarity">
    <text evidence="2">Belongs to the fatty acid desaturase type 1 family.</text>
</comment>
<evidence type="ECO:0000256" key="7">
    <source>
        <dbReference type="ARBA" id="ARBA00023136"/>
    </source>
</evidence>
<evidence type="ECO:0000256" key="1">
    <source>
        <dbReference type="ARBA" id="ARBA00004141"/>
    </source>
</evidence>
<dbReference type="InterPro" id="IPR005804">
    <property type="entry name" value="FA_desaturase_dom"/>
</dbReference>
<evidence type="ECO:0000256" key="5">
    <source>
        <dbReference type="ARBA" id="ARBA00023002"/>
    </source>
</evidence>
<sequence length="306" mass="36251">MRKDELIPGIDITKLSELKVRYFIFKILTWFLILLTGWWLIATTNLFLMLLGYFLVGAMFVHGVELQHQCLHNTGLKKKKLNRILGFILGLPMFVSFSDYKYHHIRHHRLLGTPENKEFFNYGGSDKIMVGFLYKILMIGHYIQTFKSILDSCTNKIKERYPENVGRKVQKEYLLFLAILFGAHAISIIFNNSLLIHYWFFPLLFAVPLHALVELPEHEGCITHNPDVLVNTRTIKSNKFVTWFTNSNNYHVEHHLLPSVPMENLEEVHNLIQGKEQYLNITYREFYYEYFKELIRNSFEIKSERK</sequence>
<evidence type="ECO:0000313" key="10">
    <source>
        <dbReference type="EMBL" id="NOU63249.1"/>
    </source>
</evidence>
<evidence type="ECO:0000259" key="9">
    <source>
        <dbReference type="Pfam" id="PF00487"/>
    </source>
</evidence>
<evidence type="ECO:0000256" key="2">
    <source>
        <dbReference type="ARBA" id="ARBA00009295"/>
    </source>
</evidence>
<comment type="caution">
    <text evidence="10">The sequence shown here is derived from an EMBL/GenBank/DDBJ whole genome shotgun (WGS) entry which is preliminary data.</text>
</comment>
<dbReference type="EMBL" id="WHNY01000009">
    <property type="protein sequence ID" value="NOU63249.1"/>
    <property type="molecule type" value="Genomic_DNA"/>
</dbReference>
<comment type="subcellular location">
    <subcellularLocation>
        <location evidence="1">Membrane</location>
        <topology evidence="1">Multi-pass membrane protein</topology>
    </subcellularLocation>
</comment>
<accession>A0ABX1X4L6</accession>
<name>A0ABX1X4L6_9BACL</name>
<dbReference type="RefSeq" id="WP_171629053.1">
    <property type="nucleotide sequence ID" value="NZ_WHNY01000009.1"/>
</dbReference>
<feature type="transmembrane region" description="Helical" evidence="8">
    <location>
        <begin position="128"/>
        <end position="150"/>
    </location>
</feature>
<dbReference type="InterPro" id="IPR012171">
    <property type="entry name" value="Fatty_acid_desaturase"/>
</dbReference>
<protein>
    <submittedName>
        <fullName evidence="10">Fatty acid desaturase</fullName>
    </submittedName>
</protein>
<feature type="transmembrane region" description="Helical" evidence="8">
    <location>
        <begin position="173"/>
        <end position="190"/>
    </location>
</feature>
<keyword evidence="7 8" id="KW-0472">Membrane</keyword>
<reference evidence="10 11" key="1">
    <citation type="submission" date="2019-10" db="EMBL/GenBank/DDBJ databases">
        <title>Description of Paenibacillus humi sp. nov.</title>
        <authorList>
            <person name="Carlier A."/>
            <person name="Qi S."/>
        </authorList>
    </citation>
    <scope>NUCLEOTIDE SEQUENCE [LARGE SCALE GENOMIC DNA]</scope>
    <source>
        <strain evidence="10 11">LMG 31461</strain>
    </source>
</reference>
<organism evidence="10 11">
    <name type="scientific">Paenibacillus plantarum</name>
    <dbReference type="NCBI Taxonomy" id="2654975"/>
    <lineage>
        <taxon>Bacteria</taxon>
        <taxon>Bacillati</taxon>
        <taxon>Bacillota</taxon>
        <taxon>Bacilli</taxon>
        <taxon>Bacillales</taxon>
        <taxon>Paenibacillaceae</taxon>
        <taxon>Paenibacillus</taxon>
    </lineage>
</organism>
<feature type="transmembrane region" description="Helical" evidence="8">
    <location>
        <begin position="84"/>
        <end position="102"/>
    </location>
</feature>
<evidence type="ECO:0000256" key="3">
    <source>
        <dbReference type="ARBA" id="ARBA00022692"/>
    </source>
</evidence>
<evidence type="ECO:0000256" key="8">
    <source>
        <dbReference type="SAM" id="Phobius"/>
    </source>
</evidence>
<keyword evidence="4 8" id="KW-1133">Transmembrane helix</keyword>